<dbReference type="InterPro" id="IPR013216">
    <property type="entry name" value="Methyltransf_11"/>
</dbReference>
<keyword evidence="2" id="KW-0808">Transferase</keyword>
<dbReference type="GO" id="GO:0032259">
    <property type="term" value="P:methylation"/>
    <property type="evidence" value="ECO:0007669"/>
    <property type="project" value="UniProtKB-KW"/>
</dbReference>
<dbReference type="InterPro" id="IPR052356">
    <property type="entry name" value="Thiol_S-MT"/>
</dbReference>
<keyword evidence="2" id="KW-0489">Methyltransferase</keyword>
<dbReference type="AlphaFoldDB" id="A0A2A3LDP0"/>
<dbReference type="CDD" id="cd02440">
    <property type="entry name" value="AdoMet_MTases"/>
    <property type="match status" value="1"/>
</dbReference>
<gene>
    <name evidence="2" type="ORF">XV03_02725</name>
</gene>
<dbReference type="PANTHER" id="PTHR45036:SF1">
    <property type="entry name" value="METHYLTRANSFERASE LIKE 7A"/>
    <property type="match status" value="1"/>
</dbReference>
<name>A0A2A3LDP0_MYCAV</name>
<evidence type="ECO:0000259" key="1">
    <source>
        <dbReference type="Pfam" id="PF08241"/>
    </source>
</evidence>
<dbReference type="Gene3D" id="3.40.50.150">
    <property type="entry name" value="Vaccinia Virus protein VP39"/>
    <property type="match status" value="1"/>
</dbReference>
<dbReference type="Proteomes" id="UP000218842">
    <property type="component" value="Unassembled WGS sequence"/>
</dbReference>
<evidence type="ECO:0000313" key="3">
    <source>
        <dbReference type="Proteomes" id="UP000218842"/>
    </source>
</evidence>
<dbReference type="PANTHER" id="PTHR45036">
    <property type="entry name" value="METHYLTRANSFERASE LIKE 7B"/>
    <property type="match status" value="1"/>
</dbReference>
<organism evidence="2 3">
    <name type="scientific">Mycobacterium avium subsp. hominissuis</name>
    <dbReference type="NCBI Taxonomy" id="439334"/>
    <lineage>
        <taxon>Bacteria</taxon>
        <taxon>Bacillati</taxon>
        <taxon>Actinomycetota</taxon>
        <taxon>Actinomycetes</taxon>
        <taxon>Mycobacteriales</taxon>
        <taxon>Mycobacteriaceae</taxon>
        <taxon>Mycobacterium</taxon>
        <taxon>Mycobacterium avium complex (MAC)</taxon>
    </lineage>
</organism>
<dbReference type="RefSeq" id="WP_084024233.1">
    <property type="nucleotide sequence ID" value="NZ_BDNJ01000107.1"/>
</dbReference>
<dbReference type="SUPFAM" id="SSF53335">
    <property type="entry name" value="S-adenosyl-L-methionine-dependent methyltransferases"/>
    <property type="match status" value="1"/>
</dbReference>
<comment type="caution">
    <text evidence="2">The sequence shown here is derived from an EMBL/GenBank/DDBJ whole genome shotgun (WGS) entry which is preliminary data.</text>
</comment>
<dbReference type="EMBL" id="LBGZ01000014">
    <property type="protein sequence ID" value="PBJ40004.1"/>
    <property type="molecule type" value="Genomic_DNA"/>
</dbReference>
<proteinExistence type="predicted"/>
<reference evidence="2 3" key="1">
    <citation type="journal article" date="2017" name="Genome Biol. Evol.">
        <title>Population Structure and Local Adaptation of MAC Lung Disease Agent Mycobacterium avium subsp. hominissuis.</title>
        <authorList>
            <person name="Yano H."/>
            <person name="Iwamoto T."/>
            <person name="Nishiuchi Y."/>
            <person name="Nakajima C."/>
            <person name="Starkova D.A."/>
            <person name="Mokrousov I."/>
            <person name="Narvskaya O."/>
            <person name="Yoshida S."/>
            <person name="Arikawa K."/>
            <person name="Nakanishi N."/>
            <person name="Osaki K."/>
            <person name="Nakagawa I."/>
            <person name="Ato M."/>
            <person name="Suzuki Y."/>
            <person name="Maruyama F."/>
        </authorList>
    </citation>
    <scope>NUCLEOTIDE SEQUENCE [LARGE SCALE GENOMIC DNA]</scope>
    <source>
        <strain evidence="2 3">OCU466</strain>
    </source>
</reference>
<protein>
    <submittedName>
        <fullName evidence="2">Class I SAM-dependent methyltransferase</fullName>
    </submittedName>
</protein>
<accession>A0A2A3LDP0</accession>
<dbReference type="GO" id="GO:0008757">
    <property type="term" value="F:S-adenosylmethionine-dependent methyltransferase activity"/>
    <property type="evidence" value="ECO:0007669"/>
    <property type="project" value="InterPro"/>
</dbReference>
<dbReference type="InterPro" id="IPR029063">
    <property type="entry name" value="SAM-dependent_MTases_sf"/>
</dbReference>
<evidence type="ECO:0000313" key="2">
    <source>
        <dbReference type="EMBL" id="PBJ40004.1"/>
    </source>
</evidence>
<dbReference type="Pfam" id="PF08241">
    <property type="entry name" value="Methyltransf_11"/>
    <property type="match status" value="1"/>
</dbReference>
<sequence>MADLAQFQHPRFARMYQRISAESERRGTARYRDRALAGLSGRVIEVGAGNGLNFAHYPGAVTEVVAVEPDNSLRALAEQAAEQATVPVRVRPGHATALPVEDASFDAAVVSLVLCSVPDVPAALTELRRVLKPDGQLRFFEHVRSENPVFGWLEDVITPLWSRMGGGCHPNRDTAAAIRAAGFAIDTVDRFAYAPLRFWPPHPHILGCARPSTG</sequence>
<feature type="domain" description="Methyltransferase type 11" evidence="1">
    <location>
        <begin position="45"/>
        <end position="138"/>
    </location>
</feature>